<dbReference type="Pfam" id="PF07690">
    <property type="entry name" value="MFS_1"/>
    <property type="match status" value="2"/>
</dbReference>
<feature type="transmembrane region" description="Helical" evidence="5">
    <location>
        <begin position="129"/>
        <end position="148"/>
    </location>
</feature>
<proteinExistence type="predicted"/>
<feature type="transmembrane region" description="Helical" evidence="5">
    <location>
        <begin position="349"/>
        <end position="371"/>
    </location>
</feature>
<feature type="transmembrane region" description="Helical" evidence="5">
    <location>
        <begin position="101"/>
        <end position="122"/>
    </location>
</feature>
<feature type="transmembrane region" description="Helical" evidence="5">
    <location>
        <begin position="399"/>
        <end position="417"/>
    </location>
</feature>
<evidence type="ECO:0000256" key="5">
    <source>
        <dbReference type="SAM" id="Phobius"/>
    </source>
</evidence>
<keyword evidence="7" id="KW-1185">Reference proteome</keyword>
<dbReference type="Gene3D" id="1.20.1250.20">
    <property type="entry name" value="MFS general substrate transporter like domains"/>
    <property type="match status" value="2"/>
</dbReference>
<dbReference type="SUPFAM" id="SSF103473">
    <property type="entry name" value="MFS general substrate transporter"/>
    <property type="match status" value="2"/>
</dbReference>
<dbReference type="EMBL" id="BMAT01002878">
    <property type="protein sequence ID" value="GFS16001.1"/>
    <property type="molecule type" value="Genomic_DNA"/>
</dbReference>
<dbReference type="Proteomes" id="UP000762676">
    <property type="component" value="Unassembled WGS sequence"/>
</dbReference>
<feature type="compositionally biased region" description="Basic and acidic residues" evidence="4">
    <location>
        <begin position="619"/>
        <end position="629"/>
    </location>
</feature>
<comment type="caution">
    <text evidence="6">The sequence shown here is derived from an EMBL/GenBank/DDBJ whole genome shotgun (WGS) entry which is preliminary data.</text>
</comment>
<evidence type="ECO:0000256" key="4">
    <source>
        <dbReference type="SAM" id="MobiDB-lite"/>
    </source>
</evidence>
<protein>
    <submittedName>
        <fullName evidence="6">Sodium-dependent glucose transporter 1</fullName>
    </submittedName>
</protein>
<accession>A0AAV4J403</accession>
<feature type="transmembrane region" description="Helical" evidence="5">
    <location>
        <begin position="469"/>
        <end position="493"/>
    </location>
</feature>
<dbReference type="GO" id="GO:0022857">
    <property type="term" value="F:transmembrane transporter activity"/>
    <property type="evidence" value="ECO:0007669"/>
    <property type="project" value="InterPro"/>
</dbReference>
<reference evidence="6 7" key="1">
    <citation type="journal article" date="2021" name="Elife">
        <title>Chloroplast acquisition without the gene transfer in kleptoplastic sea slugs, Plakobranchus ocellatus.</title>
        <authorList>
            <person name="Maeda T."/>
            <person name="Takahashi S."/>
            <person name="Yoshida T."/>
            <person name="Shimamura S."/>
            <person name="Takaki Y."/>
            <person name="Nagai Y."/>
            <person name="Toyoda A."/>
            <person name="Suzuki Y."/>
            <person name="Arimoto A."/>
            <person name="Ishii H."/>
            <person name="Satoh N."/>
            <person name="Nishiyama T."/>
            <person name="Hasebe M."/>
            <person name="Maruyama T."/>
            <person name="Minagawa J."/>
            <person name="Obokata J."/>
            <person name="Shigenobu S."/>
        </authorList>
    </citation>
    <scope>NUCLEOTIDE SEQUENCE [LARGE SCALE GENOMIC DNA]</scope>
</reference>
<name>A0AAV4J403_9GAST</name>
<evidence type="ECO:0000313" key="7">
    <source>
        <dbReference type="Proteomes" id="UP000762676"/>
    </source>
</evidence>
<feature type="transmembrane region" description="Helical" evidence="5">
    <location>
        <begin position="441"/>
        <end position="462"/>
    </location>
</feature>
<gene>
    <name evidence="6" type="ORF">ElyMa_001462200</name>
</gene>
<keyword evidence="3 5" id="KW-0472">Membrane</keyword>
<dbReference type="InterPro" id="IPR011701">
    <property type="entry name" value="MFS"/>
</dbReference>
<keyword evidence="1 5" id="KW-0812">Transmembrane</keyword>
<dbReference type="PANTHER" id="PTHR23121:SF9">
    <property type="entry name" value="SODIUM-DEPENDENT GLUCOSE TRANSPORTER 1"/>
    <property type="match status" value="1"/>
</dbReference>
<evidence type="ECO:0000256" key="2">
    <source>
        <dbReference type="ARBA" id="ARBA00022989"/>
    </source>
</evidence>
<feature type="region of interest" description="Disordered" evidence="4">
    <location>
        <begin position="611"/>
        <end position="656"/>
    </location>
</feature>
<keyword evidence="6" id="KW-0813">Transport</keyword>
<feature type="transmembrane region" description="Helical" evidence="5">
    <location>
        <begin position="530"/>
        <end position="549"/>
    </location>
</feature>
<dbReference type="PANTHER" id="PTHR23121">
    <property type="entry name" value="SODIUM-DEPENDENT GLUCOSE TRANSPORTER 1"/>
    <property type="match status" value="1"/>
</dbReference>
<evidence type="ECO:0000313" key="6">
    <source>
        <dbReference type="EMBL" id="GFS16001.1"/>
    </source>
</evidence>
<sequence>MLKVKESSVAENLLKMKVISTEVKVKVKVDCVNHEELERDGTKRAMAFEEERRRKLRTRRLVLRTLCNGLTIVILGMLLSMKGPSFIDLQLIADTDVEGGSAFFTAYAFGYMMGSLLAGSIYKRVQNKALLMIIPMVLAGLSCGATPFCDNYFMMVMVHVLEAGFASVFDTTANTEEVHRWEGKSDSAMQFLSFCYSLGGVVGPLLVQPFLAPENNTSSAVTVSSTAASITQELPQLSTHGEINGTSPQHLPLPATNATSSVPYSVLKRNGTALASTVPSNYAPKSPSGLLTGGRPAIIHLTNGLAPTSLYTNFSHGADASSSSLDAVRVLQNDDDASFVADEYKSRIYIPYMIVGAISILAAIPFCFIYLRTRRKAAAAKKNPEKPGNQQRQKLPTRVYVMLIGLLGVFYFFYTAVDDPFSMFLPVFVVSHLSWSKESGALLSAVYWICGTVTKLAMILLIRHVNNSLVMFASTLGMVLSTMLFTASCSLYIHELVWVSTAMLAVSQSSIFGGTYAWADAHLLRLDGRVTSFTIFFAALGGMVEPMVIGVSMKELSPMAFPYLMVGQSFVLFLLFLTMLLVARPYVLRRFGPIRSSTDVTLVDGNILVSRDGEEDERDGGGELGKENSLESVALRTGDERESHNPNLTRMESEEDEIEDKLLNGVNGQILELNQDSCQSSIR</sequence>
<organism evidence="6 7">
    <name type="scientific">Elysia marginata</name>
    <dbReference type="NCBI Taxonomy" id="1093978"/>
    <lineage>
        <taxon>Eukaryota</taxon>
        <taxon>Metazoa</taxon>
        <taxon>Spiralia</taxon>
        <taxon>Lophotrochozoa</taxon>
        <taxon>Mollusca</taxon>
        <taxon>Gastropoda</taxon>
        <taxon>Heterobranchia</taxon>
        <taxon>Euthyneura</taxon>
        <taxon>Panpulmonata</taxon>
        <taxon>Sacoglossa</taxon>
        <taxon>Placobranchoidea</taxon>
        <taxon>Plakobranchidae</taxon>
        <taxon>Elysia</taxon>
    </lineage>
</organism>
<evidence type="ECO:0000256" key="1">
    <source>
        <dbReference type="ARBA" id="ARBA00022692"/>
    </source>
</evidence>
<feature type="transmembrane region" description="Helical" evidence="5">
    <location>
        <begin position="561"/>
        <end position="583"/>
    </location>
</feature>
<feature type="transmembrane region" description="Helical" evidence="5">
    <location>
        <begin position="61"/>
        <end position="81"/>
    </location>
</feature>
<evidence type="ECO:0000256" key="3">
    <source>
        <dbReference type="ARBA" id="ARBA00023136"/>
    </source>
</evidence>
<keyword evidence="2 5" id="KW-1133">Transmembrane helix</keyword>
<dbReference type="AlphaFoldDB" id="A0AAV4J403"/>
<dbReference type="InterPro" id="IPR036259">
    <property type="entry name" value="MFS_trans_sf"/>
</dbReference>
<keyword evidence="6" id="KW-0762">Sugar transport</keyword>
<feature type="transmembrane region" description="Helical" evidence="5">
    <location>
        <begin position="499"/>
        <end position="518"/>
    </location>
</feature>